<dbReference type="Gene3D" id="3.40.50.1820">
    <property type="entry name" value="alpha/beta hydrolase"/>
    <property type="match status" value="1"/>
</dbReference>
<accession>A0A3A9JM13</accession>
<reference evidence="4 7" key="1">
    <citation type="submission" date="2018-09" db="EMBL/GenBank/DDBJ databases">
        <title>Roseomonas sp. nov., isolated from feces of Tibetan antelopes in the Qinghai-Tibet plateau, China.</title>
        <authorList>
            <person name="Tian Z."/>
        </authorList>
    </citation>
    <scope>NUCLEOTIDE SEQUENCE [LARGE SCALE GENOMIC DNA]</scope>
    <source>
        <strain evidence="5 6">Z23</strain>
        <strain evidence="4 7">Z24</strain>
    </source>
</reference>
<dbReference type="InterPro" id="IPR050266">
    <property type="entry name" value="AB_hydrolase_sf"/>
</dbReference>
<dbReference type="InParanoid" id="A0A3A9JM13"/>
<dbReference type="PANTHER" id="PTHR43798:SF33">
    <property type="entry name" value="HYDROLASE, PUTATIVE (AFU_ORTHOLOGUE AFUA_2G14860)-RELATED"/>
    <property type="match status" value="1"/>
</dbReference>
<organism evidence="4 7">
    <name type="scientific">Teichococcus wenyumeiae</name>
    <dbReference type="NCBI Taxonomy" id="2478470"/>
    <lineage>
        <taxon>Bacteria</taxon>
        <taxon>Pseudomonadati</taxon>
        <taxon>Pseudomonadota</taxon>
        <taxon>Alphaproteobacteria</taxon>
        <taxon>Acetobacterales</taxon>
        <taxon>Roseomonadaceae</taxon>
        <taxon>Roseomonas</taxon>
    </lineage>
</organism>
<dbReference type="GO" id="GO:0016020">
    <property type="term" value="C:membrane"/>
    <property type="evidence" value="ECO:0007669"/>
    <property type="project" value="TreeGrafter"/>
</dbReference>
<comment type="caution">
    <text evidence="4">The sequence shown here is derived from an EMBL/GenBank/DDBJ whole genome shotgun (WGS) entry which is preliminary data.</text>
</comment>
<evidence type="ECO:0000259" key="3">
    <source>
        <dbReference type="Pfam" id="PF00561"/>
    </source>
</evidence>
<dbReference type="Pfam" id="PF00561">
    <property type="entry name" value="Abhydrolase_1"/>
    <property type="match status" value="1"/>
</dbReference>
<dbReference type="EMBL" id="RAQU01000244">
    <property type="protein sequence ID" value="RKK01608.1"/>
    <property type="molecule type" value="Genomic_DNA"/>
</dbReference>
<dbReference type="InterPro" id="IPR029058">
    <property type="entry name" value="AB_hydrolase_fold"/>
</dbReference>
<name>A0A3A9JM13_9PROT</name>
<feature type="domain" description="AB hydrolase-1" evidence="3">
    <location>
        <begin position="83"/>
        <end position="187"/>
    </location>
</feature>
<dbReference type="Proteomes" id="UP000278036">
    <property type="component" value="Unassembled WGS sequence"/>
</dbReference>
<dbReference type="Proteomes" id="UP000274097">
    <property type="component" value="Unassembled WGS sequence"/>
</dbReference>
<feature type="chain" id="PRO_5017386724" evidence="2">
    <location>
        <begin position="27"/>
        <end position="354"/>
    </location>
</feature>
<feature type="region of interest" description="Disordered" evidence="1">
    <location>
        <begin position="188"/>
        <end position="208"/>
    </location>
</feature>
<evidence type="ECO:0000313" key="5">
    <source>
        <dbReference type="EMBL" id="RMI25307.1"/>
    </source>
</evidence>
<dbReference type="EMBL" id="RFLX01000005">
    <property type="protein sequence ID" value="RMI25307.1"/>
    <property type="molecule type" value="Genomic_DNA"/>
</dbReference>
<dbReference type="SUPFAM" id="SSF53474">
    <property type="entry name" value="alpha/beta-Hydrolases"/>
    <property type="match status" value="1"/>
</dbReference>
<dbReference type="RefSeq" id="WP_120640714.1">
    <property type="nucleotide sequence ID" value="NZ_RAQU01000244.1"/>
</dbReference>
<sequence>MRRRVLLAAPLIASPLLLPAAGPASAQPAGVVLEEFLVPSGPGIQLYLRNKRPEGATAARADRVVLCVHDGTFPASTTFDLPAGGVSWMDYMAGRGFDVWSVDLRNYGRSTRDAAMAQPPGGQPLTTARDALADIAAAAAFIREKRGVPKLVHLGWGWGASLMARFAVDNAALVDRLVLYAPEWPAEAATPQGSAPQSNGAPGAAGPALPSYRSLTRAEVRARWVEGVPDNRRGGLFPAGWYEHWADTTFAVDPEGARQVPSVLRVPNGPLADLQAGRRLFDAARVTVPVLITLAEWDREAPAAQALALFQAMAAAPAKRMVLLGEGTHGIMLERNRGALFQAVQVFLEEGLSG</sequence>
<evidence type="ECO:0000313" key="6">
    <source>
        <dbReference type="Proteomes" id="UP000274097"/>
    </source>
</evidence>
<dbReference type="GO" id="GO:0016787">
    <property type="term" value="F:hydrolase activity"/>
    <property type="evidence" value="ECO:0007669"/>
    <property type="project" value="UniProtKB-KW"/>
</dbReference>
<evidence type="ECO:0000313" key="4">
    <source>
        <dbReference type="EMBL" id="RKK01608.1"/>
    </source>
</evidence>
<evidence type="ECO:0000313" key="7">
    <source>
        <dbReference type="Proteomes" id="UP000278036"/>
    </source>
</evidence>
<feature type="compositionally biased region" description="Low complexity" evidence="1">
    <location>
        <begin position="193"/>
        <end position="208"/>
    </location>
</feature>
<dbReference type="AlphaFoldDB" id="A0A3A9JM13"/>
<evidence type="ECO:0000256" key="2">
    <source>
        <dbReference type="SAM" id="SignalP"/>
    </source>
</evidence>
<proteinExistence type="predicted"/>
<gene>
    <name evidence="4" type="ORF">D6Z83_24115</name>
    <name evidence="5" type="ORF">EBE87_09165</name>
</gene>
<feature type="signal peptide" evidence="2">
    <location>
        <begin position="1"/>
        <end position="26"/>
    </location>
</feature>
<keyword evidence="2" id="KW-0732">Signal</keyword>
<protein>
    <submittedName>
        <fullName evidence="5">Alpha/beta fold hydrolase</fullName>
    </submittedName>
    <submittedName>
        <fullName evidence="4">Alpha/beta hydrolase</fullName>
    </submittedName>
</protein>
<dbReference type="OrthoDB" id="5492442at2"/>
<keyword evidence="6" id="KW-1185">Reference proteome</keyword>
<keyword evidence="4" id="KW-0378">Hydrolase</keyword>
<dbReference type="InterPro" id="IPR000073">
    <property type="entry name" value="AB_hydrolase_1"/>
</dbReference>
<dbReference type="PANTHER" id="PTHR43798">
    <property type="entry name" value="MONOACYLGLYCEROL LIPASE"/>
    <property type="match status" value="1"/>
</dbReference>
<evidence type="ECO:0000256" key="1">
    <source>
        <dbReference type="SAM" id="MobiDB-lite"/>
    </source>
</evidence>